<accession>A0A061RL85</accession>
<protein>
    <submittedName>
        <fullName evidence="2">Uncharacterized protein</fullName>
    </submittedName>
</protein>
<name>A0A061RL85_9CHLO</name>
<evidence type="ECO:0000256" key="1">
    <source>
        <dbReference type="SAM" id="Coils"/>
    </source>
</evidence>
<proteinExistence type="predicted"/>
<sequence length="258" mass="27262">MEGRVRALTREVGTLKEDLKREIKRRERAADRCNEYEAAKNSAEQAVRELTYSNRKLTEDLAALRKSAGEASEAHAREIEVLKKAVAEAEGQAGLKASATSEKMQTVFSLVQKLQESLFTPGNIREVVAGDVQRMFGDLLQQLSDLAGTLAGAAGGGPTSFGPGCSKGPCIRADRPGGGSGSRACETEEENATLRAQVESLQAQLDERLQGGGGGGGGAQPEAVLSSALAQVESLIPHYRQALSKLKQQALAMKAGPT</sequence>
<dbReference type="EMBL" id="GBEZ01014677">
    <property type="protein sequence ID" value="JAC71415.1"/>
    <property type="molecule type" value="Transcribed_RNA"/>
</dbReference>
<feature type="coiled-coil region" evidence="1">
    <location>
        <begin position="5"/>
        <end position="92"/>
    </location>
</feature>
<reference evidence="2" key="1">
    <citation type="submission" date="2014-05" db="EMBL/GenBank/DDBJ databases">
        <title>The transcriptome of the halophilic microalga Tetraselmis sp. GSL018 isolated from the Great Salt Lake, Utah.</title>
        <authorList>
            <person name="Jinkerson R.E."/>
            <person name="D'Adamo S."/>
            <person name="Posewitz M.C."/>
        </authorList>
    </citation>
    <scope>NUCLEOTIDE SEQUENCE</scope>
    <source>
        <strain evidence="2">GSL018</strain>
    </source>
</reference>
<evidence type="ECO:0000313" key="2">
    <source>
        <dbReference type="EMBL" id="JAC71415.1"/>
    </source>
</evidence>
<organism evidence="2">
    <name type="scientific">Tetraselmis sp. GSL018</name>
    <dbReference type="NCBI Taxonomy" id="582737"/>
    <lineage>
        <taxon>Eukaryota</taxon>
        <taxon>Viridiplantae</taxon>
        <taxon>Chlorophyta</taxon>
        <taxon>core chlorophytes</taxon>
        <taxon>Chlorodendrophyceae</taxon>
        <taxon>Chlorodendrales</taxon>
        <taxon>Chlorodendraceae</taxon>
        <taxon>Tetraselmis</taxon>
    </lineage>
</organism>
<dbReference type="AlphaFoldDB" id="A0A061RL85"/>
<keyword evidence="1" id="KW-0175">Coiled coil</keyword>
<gene>
    <name evidence="2" type="ORF">TSPGSL018_1970</name>
</gene>